<evidence type="ECO:0000313" key="1">
    <source>
        <dbReference type="EMBL" id="KAJ8109414.1"/>
    </source>
</evidence>
<gene>
    <name evidence="1" type="ORF">OPT61_g7476</name>
</gene>
<proteinExistence type="predicted"/>
<sequence length="300" mass="33541">MATAFYIAAHGAHFPVVHAEQEQSPSPPSAHPSLSVHSQTPSIPATTPAKTERADSFISDAQLHSIPRDQSMNSQLDSLFFRLPAELRNQIYEDLLCANTPTKLIDLTTATRIPTPAPTYPAILSTCKRIHEEAKDLLYTTHVFHAHPSLLTSLPHLMTTGKPVLYPTVLGKIHRWQLTVRLDTDPRFTAQQATAAFSNAEFFELRAWQSMFDGCNAAVLKLFTGIRGVKFARVVGSVDEGLARWLEGKMMSPPEDEGEWCQCKSERYLRCEGCEKRVRFDGNGAGVWMEESDAWRFGNR</sequence>
<keyword evidence="2" id="KW-1185">Reference proteome</keyword>
<dbReference type="EMBL" id="JAPHNI010000616">
    <property type="protein sequence ID" value="KAJ8109414.1"/>
    <property type="molecule type" value="Genomic_DNA"/>
</dbReference>
<comment type="caution">
    <text evidence="1">The sequence shown here is derived from an EMBL/GenBank/DDBJ whole genome shotgun (WGS) entry which is preliminary data.</text>
</comment>
<accession>A0ACC2I254</accession>
<organism evidence="1 2">
    <name type="scientific">Boeremia exigua</name>
    <dbReference type="NCBI Taxonomy" id="749465"/>
    <lineage>
        <taxon>Eukaryota</taxon>
        <taxon>Fungi</taxon>
        <taxon>Dikarya</taxon>
        <taxon>Ascomycota</taxon>
        <taxon>Pezizomycotina</taxon>
        <taxon>Dothideomycetes</taxon>
        <taxon>Pleosporomycetidae</taxon>
        <taxon>Pleosporales</taxon>
        <taxon>Pleosporineae</taxon>
        <taxon>Didymellaceae</taxon>
        <taxon>Boeremia</taxon>
    </lineage>
</organism>
<evidence type="ECO:0000313" key="2">
    <source>
        <dbReference type="Proteomes" id="UP001153331"/>
    </source>
</evidence>
<dbReference type="Proteomes" id="UP001153331">
    <property type="component" value="Unassembled WGS sequence"/>
</dbReference>
<reference evidence="1" key="1">
    <citation type="submission" date="2022-11" db="EMBL/GenBank/DDBJ databases">
        <title>Genome Sequence of Boeremia exigua.</title>
        <authorList>
            <person name="Buettner E."/>
        </authorList>
    </citation>
    <scope>NUCLEOTIDE SEQUENCE</scope>
    <source>
        <strain evidence="1">CU02</strain>
    </source>
</reference>
<name>A0ACC2I254_9PLEO</name>
<protein>
    <submittedName>
        <fullName evidence="1">Uncharacterized protein</fullName>
    </submittedName>
</protein>